<comment type="caution">
    <text evidence="2">The sequence shown here is derived from an EMBL/GenBank/DDBJ whole genome shotgun (WGS) entry which is preliminary data.</text>
</comment>
<dbReference type="InterPro" id="IPR000477">
    <property type="entry name" value="RT_dom"/>
</dbReference>
<dbReference type="AlphaFoldDB" id="A0AAN7N9G7"/>
<evidence type="ECO:0000313" key="3">
    <source>
        <dbReference type="Proteomes" id="UP001333110"/>
    </source>
</evidence>
<keyword evidence="3" id="KW-1185">Reference proteome</keyword>
<organism evidence="2 3">
    <name type="scientific">Mycteria americana</name>
    <name type="common">Wood stork</name>
    <dbReference type="NCBI Taxonomy" id="33587"/>
    <lineage>
        <taxon>Eukaryota</taxon>
        <taxon>Metazoa</taxon>
        <taxon>Chordata</taxon>
        <taxon>Craniata</taxon>
        <taxon>Vertebrata</taxon>
        <taxon>Euteleostomi</taxon>
        <taxon>Archelosauria</taxon>
        <taxon>Archosauria</taxon>
        <taxon>Dinosauria</taxon>
        <taxon>Saurischia</taxon>
        <taxon>Theropoda</taxon>
        <taxon>Coelurosauria</taxon>
        <taxon>Aves</taxon>
        <taxon>Neognathae</taxon>
        <taxon>Neoaves</taxon>
        <taxon>Aequornithes</taxon>
        <taxon>Ciconiiformes</taxon>
        <taxon>Ciconiidae</taxon>
        <taxon>Mycteria</taxon>
    </lineage>
</organism>
<dbReference type="Proteomes" id="UP001333110">
    <property type="component" value="Unassembled WGS sequence"/>
</dbReference>
<proteinExistence type="predicted"/>
<sequence>MAKGCTLCLVKNWLDGQAQRVVVNGVNSSWWPVTSGVPQGSVLGPVFFNIFINDLDEGIGCTLSKFADDTKLCGSVDLLEGRKALQRDLDRLDRWAKANGMGFNKAKCRVLHLGHNNPMQRYRLGEEWLESCPAEKDLGVLVDSRLNVSQQRAQVAKKANGILACIKNSVASRTREVIVPVYSALVRLHLEFSFGPLIRGKTLRCWSMSRAMKGNKGQRRAMKLVKGLEQKSYEEQLRELGLFSLEKRRLRGDLIALYNYLKGGLFSQITSDRMRGNGLKLRQGKFRLDIRKFYFTERIIKHWNRLPREVVESPSLEVFKRRLDEVLRDMV</sequence>
<reference evidence="2 3" key="1">
    <citation type="journal article" date="2023" name="J. Hered.">
        <title>Chromosome-level genome of the wood stork (Mycteria americana) provides insight into avian chromosome evolution.</title>
        <authorList>
            <person name="Flamio R. Jr."/>
            <person name="Ramstad K.M."/>
        </authorList>
    </citation>
    <scope>NUCLEOTIDE SEQUENCE [LARGE SCALE GENOMIC DNA]</scope>
    <source>
        <strain evidence="2">JAX WOST 10</strain>
    </source>
</reference>
<feature type="domain" description="Reverse transcriptase" evidence="1">
    <location>
        <begin position="1"/>
        <end position="142"/>
    </location>
</feature>
<evidence type="ECO:0000313" key="2">
    <source>
        <dbReference type="EMBL" id="KAK4820586.1"/>
    </source>
</evidence>
<dbReference type="Pfam" id="PF00078">
    <property type="entry name" value="RVT_1"/>
    <property type="match status" value="1"/>
</dbReference>
<accession>A0AAN7N9G7</accession>
<dbReference type="PROSITE" id="PS50878">
    <property type="entry name" value="RT_POL"/>
    <property type="match status" value="1"/>
</dbReference>
<evidence type="ECO:0000259" key="1">
    <source>
        <dbReference type="PROSITE" id="PS50878"/>
    </source>
</evidence>
<dbReference type="EMBL" id="JAUNZN010000005">
    <property type="protein sequence ID" value="KAK4820586.1"/>
    <property type="molecule type" value="Genomic_DNA"/>
</dbReference>
<protein>
    <recommendedName>
        <fullName evidence="1">Reverse transcriptase domain-containing protein</fullName>
    </recommendedName>
</protein>
<gene>
    <name evidence="2" type="ORF">QYF61_001826</name>
</gene>
<name>A0AAN7N9G7_MYCAM</name>
<dbReference type="PANTHER" id="PTHR33332">
    <property type="entry name" value="REVERSE TRANSCRIPTASE DOMAIN-CONTAINING PROTEIN"/>
    <property type="match status" value="1"/>
</dbReference>